<reference evidence="1" key="1">
    <citation type="submission" date="2020-07" db="EMBL/GenBank/DDBJ databases">
        <title>Huge and variable diversity of episymbiotic CPR bacteria and DPANN archaea in groundwater ecosystems.</title>
        <authorList>
            <person name="He C.Y."/>
            <person name="Keren R."/>
            <person name="Whittaker M."/>
            <person name="Farag I.F."/>
            <person name="Doudna J."/>
            <person name="Cate J.H.D."/>
            <person name="Banfield J.F."/>
        </authorList>
    </citation>
    <scope>NUCLEOTIDE SEQUENCE</scope>
    <source>
        <strain evidence="1">NC_groundwater_1664_Pr3_B-0.1um_52_9</strain>
    </source>
</reference>
<gene>
    <name evidence="1" type="ORF">HY912_01665</name>
</gene>
<comment type="caution">
    <text evidence="1">The sequence shown here is derived from an EMBL/GenBank/DDBJ whole genome shotgun (WGS) entry which is preliminary data.</text>
</comment>
<name>A0A9D6Z4G1_9BACT</name>
<accession>A0A9D6Z4G1</accession>
<dbReference type="Proteomes" id="UP000807825">
    <property type="component" value="Unassembled WGS sequence"/>
</dbReference>
<protein>
    <submittedName>
        <fullName evidence="1">Uncharacterized protein</fullName>
    </submittedName>
</protein>
<evidence type="ECO:0000313" key="1">
    <source>
        <dbReference type="EMBL" id="MBI5248176.1"/>
    </source>
</evidence>
<dbReference type="AlphaFoldDB" id="A0A9D6Z4G1"/>
<sequence>MVDKVDTRAVSGILYGLYKALYGLVGENSAAVMRKAAPDILDQLGKLGVDFSCVDDVNKLSQKLGETAVNAGLCDNMAFSLNGNELTANITQCSFFDLTKRLKEEGIPPFGCPFAALTIAIAEKNLGKKARLKKLEPAGAPGDTMMVVELMDK</sequence>
<organism evidence="1 2">
    <name type="scientific">Desulfomonile tiedjei</name>
    <dbReference type="NCBI Taxonomy" id="2358"/>
    <lineage>
        <taxon>Bacteria</taxon>
        <taxon>Pseudomonadati</taxon>
        <taxon>Thermodesulfobacteriota</taxon>
        <taxon>Desulfomonilia</taxon>
        <taxon>Desulfomonilales</taxon>
        <taxon>Desulfomonilaceae</taxon>
        <taxon>Desulfomonile</taxon>
    </lineage>
</organism>
<proteinExistence type="predicted"/>
<dbReference type="EMBL" id="JACRDE010000049">
    <property type="protein sequence ID" value="MBI5248176.1"/>
    <property type="molecule type" value="Genomic_DNA"/>
</dbReference>
<evidence type="ECO:0000313" key="2">
    <source>
        <dbReference type="Proteomes" id="UP000807825"/>
    </source>
</evidence>